<feature type="transmembrane region" description="Helical" evidence="12">
    <location>
        <begin position="188"/>
        <end position="211"/>
    </location>
</feature>
<keyword evidence="16" id="KW-1185">Reference proteome</keyword>
<dbReference type="Pfam" id="PF00512">
    <property type="entry name" value="HisKA"/>
    <property type="match status" value="1"/>
</dbReference>
<dbReference type="InterPro" id="IPR036890">
    <property type="entry name" value="HATPase_C_sf"/>
</dbReference>
<evidence type="ECO:0000313" key="15">
    <source>
        <dbReference type="EMBL" id="GAA2684530.1"/>
    </source>
</evidence>
<proteinExistence type="predicted"/>
<evidence type="ECO:0000256" key="5">
    <source>
        <dbReference type="ARBA" id="ARBA00022679"/>
    </source>
</evidence>
<evidence type="ECO:0000259" key="13">
    <source>
        <dbReference type="PROSITE" id="PS50109"/>
    </source>
</evidence>
<evidence type="ECO:0000256" key="12">
    <source>
        <dbReference type="SAM" id="Phobius"/>
    </source>
</evidence>
<evidence type="ECO:0000256" key="4">
    <source>
        <dbReference type="ARBA" id="ARBA00022553"/>
    </source>
</evidence>
<dbReference type="InterPro" id="IPR050428">
    <property type="entry name" value="TCS_sensor_his_kinase"/>
</dbReference>
<dbReference type="Gene3D" id="3.30.565.10">
    <property type="entry name" value="Histidine kinase-like ATPase, C-terminal domain"/>
    <property type="match status" value="1"/>
</dbReference>
<evidence type="ECO:0000256" key="2">
    <source>
        <dbReference type="ARBA" id="ARBA00004236"/>
    </source>
</evidence>
<dbReference type="SUPFAM" id="SSF55874">
    <property type="entry name" value="ATPase domain of HSP90 chaperone/DNA topoisomerase II/histidine kinase"/>
    <property type="match status" value="1"/>
</dbReference>
<feature type="region of interest" description="Disordered" evidence="11">
    <location>
        <begin position="480"/>
        <end position="533"/>
    </location>
</feature>
<keyword evidence="15" id="KW-0067">ATP-binding</keyword>
<dbReference type="CDD" id="cd00075">
    <property type="entry name" value="HATPase"/>
    <property type="match status" value="1"/>
</dbReference>
<organism evidence="15 16">
    <name type="scientific">Streptomyces lunalinharesii</name>
    <dbReference type="NCBI Taxonomy" id="333384"/>
    <lineage>
        <taxon>Bacteria</taxon>
        <taxon>Bacillati</taxon>
        <taxon>Actinomycetota</taxon>
        <taxon>Actinomycetes</taxon>
        <taxon>Kitasatosporales</taxon>
        <taxon>Streptomycetaceae</taxon>
        <taxon>Streptomyces</taxon>
    </lineage>
</organism>
<evidence type="ECO:0000256" key="10">
    <source>
        <dbReference type="ARBA" id="ARBA00023136"/>
    </source>
</evidence>
<dbReference type="SUPFAM" id="SSF47384">
    <property type="entry name" value="Homodimeric domain of signal transducing histidine kinase"/>
    <property type="match status" value="1"/>
</dbReference>
<dbReference type="GO" id="GO:0005524">
    <property type="term" value="F:ATP binding"/>
    <property type="evidence" value="ECO:0007669"/>
    <property type="project" value="UniProtKB-KW"/>
</dbReference>
<keyword evidence="7" id="KW-0418">Kinase</keyword>
<evidence type="ECO:0000256" key="6">
    <source>
        <dbReference type="ARBA" id="ARBA00022692"/>
    </source>
</evidence>
<comment type="catalytic activity">
    <reaction evidence="1">
        <text>ATP + protein L-histidine = ADP + protein N-phospho-L-histidine.</text>
        <dbReference type="EC" id="2.7.13.3"/>
    </reaction>
</comment>
<keyword evidence="4" id="KW-0597">Phosphoprotein</keyword>
<dbReference type="InterPro" id="IPR005467">
    <property type="entry name" value="His_kinase_dom"/>
</dbReference>
<feature type="domain" description="Histidine kinase" evidence="13">
    <location>
        <begin position="273"/>
        <end position="487"/>
    </location>
</feature>
<protein>
    <recommendedName>
        <fullName evidence="3">histidine kinase</fullName>
        <ecNumber evidence="3">2.7.13.3</ecNumber>
    </recommendedName>
</protein>
<evidence type="ECO:0000256" key="1">
    <source>
        <dbReference type="ARBA" id="ARBA00000085"/>
    </source>
</evidence>
<dbReference type="Gene3D" id="1.10.287.130">
    <property type="match status" value="1"/>
</dbReference>
<dbReference type="PROSITE" id="PS50109">
    <property type="entry name" value="HIS_KIN"/>
    <property type="match status" value="1"/>
</dbReference>
<keyword evidence="10 12" id="KW-0472">Membrane</keyword>
<dbReference type="Proteomes" id="UP001500994">
    <property type="component" value="Unassembled WGS sequence"/>
</dbReference>
<evidence type="ECO:0000256" key="8">
    <source>
        <dbReference type="ARBA" id="ARBA00022989"/>
    </source>
</evidence>
<dbReference type="SMART" id="SM00388">
    <property type="entry name" value="HisKA"/>
    <property type="match status" value="1"/>
</dbReference>
<accession>A0ABN3SSS0</accession>
<dbReference type="EMBL" id="BAAARK010000034">
    <property type="protein sequence ID" value="GAA2684530.1"/>
    <property type="molecule type" value="Genomic_DNA"/>
</dbReference>
<comment type="subcellular location">
    <subcellularLocation>
        <location evidence="2">Cell membrane</location>
    </subcellularLocation>
</comment>
<feature type="domain" description="HAMP" evidence="14">
    <location>
        <begin position="212"/>
        <end position="265"/>
    </location>
</feature>
<dbReference type="PANTHER" id="PTHR45436:SF5">
    <property type="entry name" value="SENSOR HISTIDINE KINASE TRCS"/>
    <property type="match status" value="1"/>
</dbReference>
<keyword evidence="8 12" id="KW-1133">Transmembrane helix</keyword>
<dbReference type="InterPro" id="IPR003661">
    <property type="entry name" value="HisK_dim/P_dom"/>
</dbReference>
<evidence type="ECO:0000256" key="3">
    <source>
        <dbReference type="ARBA" id="ARBA00012438"/>
    </source>
</evidence>
<keyword evidence="15" id="KW-0547">Nucleotide-binding</keyword>
<reference evidence="15 16" key="1">
    <citation type="journal article" date="2019" name="Int. J. Syst. Evol. Microbiol.">
        <title>The Global Catalogue of Microorganisms (GCM) 10K type strain sequencing project: providing services to taxonomists for standard genome sequencing and annotation.</title>
        <authorList>
            <consortium name="The Broad Institute Genomics Platform"/>
            <consortium name="The Broad Institute Genome Sequencing Center for Infectious Disease"/>
            <person name="Wu L."/>
            <person name="Ma J."/>
        </authorList>
    </citation>
    <scope>NUCLEOTIDE SEQUENCE [LARGE SCALE GENOMIC DNA]</scope>
    <source>
        <strain evidence="15 16">JCM 16374</strain>
    </source>
</reference>
<keyword evidence="9" id="KW-0902">Two-component regulatory system</keyword>
<evidence type="ECO:0000256" key="7">
    <source>
        <dbReference type="ARBA" id="ARBA00022777"/>
    </source>
</evidence>
<evidence type="ECO:0000256" key="11">
    <source>
        <dbReference type="SAM" id="MobiDB-lite"/>
    </source>
</evidence>
<dbReference type="InterPro" id="IPR004358">
    <property type="entry name" value="Sig_transdc_His_kin-like_C"/>
</dbReference>
<feature type="region of interest" description="Disordered" evidence="11">
    <location>
        <begin position="1"/>
        <end position="22"/>
    </location>
</feature>
<dbReference type="PANTHER" id="PTHR45436">
    <property type="entry name" value="SENSOR HISTIDINE KINASE YKOH"/>
    <property type="match status" value="1"/>
</dbReference>
<dbReference type="InterPro" id="IPR003594">
    <property type="entry name" value="HATPase_dom"/>
</dbReference>
<name>A0ABN3SSS0_9ACTN</name>
<dbReference type="CDD" id="cd06225">
    <property type="entry name" value="HAMP"/>
    <property type="match status" value="1"/>
</dbReference>
<dbReference type="PRINTS" id="PR00344">
    <property type="entry name" value="BCTRLSENSOR"/>
</dbReference>
<keyword evidence="5" id="KW-0808">Transferase</keyword>
<dbReference type="SUPFAM" id="SSF158472">
    <property type="entry name" value="HAMP domain-like"/>
    <property type="match status" value="1"/>
</dbReference>
<dbReference type="SMART" id="SM00387">
    <property type="entry name" value="HATPase_c"/>
    <property type="match status" value="1"/>
</dbReference>
<dbReference type="InterPro" id="IPR036097">
    <property type="entry name" value="HisK_dim/P_sf"/>
</dbReference>
<dbReference type="Pfam" id="PF02518">
    <property type="entry name" value="HATPase_c"/>
    <property type="match status" value="1"/>
</dbReference>
<feature type="transmembrane region" description="Helical" evidence="12">
    <location>
        <begin position="36"/>
        <end position="59"/>
    </location>
</feature>
<dbReference type="SMART" id="SM00304">
    <property type="entry name" value="HAMP"/>
    <property type="match status" value="1"/>
</dbReference>
<comment type="caution">
    <text evidence="15">The sequence shown here is derived from an EMBL/GenBank/DDBJ whole genome shotgun (WGS) entry which is preliminary data.</text>
</comment>
<dbReference type="CDD" id="cd00082">
    <property type="entry name" value="HisKA"/>
    <property type="match status" value="1"/>
</dbReference>
<evidence type="ECO:0000313" key="16">
    <source>
        <dbReference type="Proteomes" id="UP001500994"/>
    </source>
</evidence>
<evidence type="ECO:0000259" key="14">
    <source>
        <dbReference type="PROSITE" id="PS50885"/>
    </source>
</evidence>
<evidence type="ECO:0000256" key="9">
    <source>
        <dbReference type="ARBA" id="ARBA00023012"/>
    </source>
</evidence>
<dbReference type="EC" id="2.7.13.3" evidence="3"/>
<dbReference type="RefSeq" id="WP_344582921.1">
    <property type="nucleotide sequence ID" value="NZ_BAAARK010000034.1"/>
</dbReference>
<feature type="compositionally biased region" description="Low complexity" evidence="11">
    <location>
        <begin position="494"/>
        <end position="515"/>
    </location>
</feature>
<dbReference type="Gene3D" id="6.10.340.10">
    <property type="match status" value="1"/>
</dbReference>
<dbReference type="InterPro" id="IPR003660">
    <property type="entry name" value="HAMP_dom"/>
</dbReference>
<keyword evidence="6 12" id="KW-0812">Transmembrane</keyword>
<sequence>MSAPGDDPARPAPEPPASGAASGLTRFHQLPLRSRLALLIAVAVAFAVALSAAACWLITRDRLTEQLDTSLSTVEVNSDYVQAISARCAGSPLNVRFQPTPYTIQLVSPSGYVCTSPNKASIPAQRVDQAVADGRLASAVHTTKDENGASMRVSTVPYRGPIADAQGNRLAISVAAPMDQVTDPLNQLALVLLVVAGVGVLGAATAGLWVARAALKPVDRLTAAVEHVARTQDLTIRIPTDGEDEIARLSRSFNAMTAALAASRDLQQQLIADAGHELRTPLTSLRTNIDLLERSERSGRPIPAADKEALLTSVKAQMGELAALIGDLQVLSRTPETGAGGASDLRVVALHDTVGTALERARLRGPSLTITAELAPWYVRAEPAALERAVVNLLDNAVKFSPSGGTVEVRLAGGALTVRDHGPGIPSDELPHVFERFWRSPSARSLPGSGLGLSIVARTAEQSGGGVRLRNASGGGTEALLTLPGAATPPPDVPAGAAGTAGAAGAADRSAAPGEAGKDGTPGQPGEPGEPEA</sequence>
<gene>
    <name evidence="15" type="ORF">GCM10009864_67100</name>
</gene>
<dbReference type="Pfam" id="PF00672">
    <property type="entry name" value="HAMP"/>
    <property type="match status" value="1"/>
</dbReference>
<dbReference type="PROSITE" id="PS50885">
    <property type="entry name" value="HAMP"/>
    <property type="match status" value="1"/>
</dbReference>